<proteinExistence type="predicted"/>
<keyword evidence="2" id="KW-1185">Reference proteome</keyword>
<gene>
    <name evidence="1" type="ORF">MES5069_800003</name>
</gene>
<evidence type="ECO:0000313" key="2">
    <source>
        <dbReference type="Proteomes" id="UP001153050"/>
    </source>
</evidence>
<evidence type="ECO:0008006" key="3">
    <source>
        <dbReference type="Google" id="ProtNLM"/>
    </source>
</evidence>
<dbReference type="EMBL" id="CAKXZT010000180">
    <property type="protein sequence ID" value="CAH2409324.1"/>
    <property type="molecule type" value="Genomic_DNA"/>
</dbReference>
<evidence type="ECO:0000313" key="1">
    <source>
        <dbReference type="EMBL" id="CAH2409324.1"/>
    </source>
</evidence>
<organism evidence="1 2">
    <name type="scientific">Mesorhizobium escarrei</name>
    <dbReference type="NCBI Taxonomy" id="666018"/>
    <lineage>
        <taxon>Bacteria</taxon>
        <taxon>Pseudomonadati</taxon>
        <taxon>Pseudomonadota</taxon>
        <taxon>Alphaproteobacteria</taxon>
        <taxon>Hyphomicrobiales</taxon>
        <taxon>Phyllobacteriaceae</taxon>
        <taxon>Mesorhizobium</taxon>
    </lineage>
</organism>
<name>A0ABM9EIX7_9HYPH</name>
<accession>A0ABM9EIX7</accession>
<comment type="caution">
    <text evidence="1">The sequence shown here is derived from an EMBL/GenBank/DDBJ whole genome shotgun (WGS) entry which is preliminary data.</text>
</comment>
<protein>
    <recommendedName>
        <fullName evidence="3">EexN family lipoprotein</fullName>
    </recommendedName>
</protein>
<dbReference type="PROSITE" id="PS51257">
    <property type="entry name" value="PROKAR_LIPOPROTEIN"/>
    <property type="match status" value="1"/>
</dbReference>
<dbReference type="Proteomes" id="UP001153050">
    <property type="component" value="Unassembled WGS sequence"/>
</dbReference>
<reference evidence="1 2" key="1">
    <citation type="submission" date="2022-03" db="EMBL/GenBank/DDBJ databases">
        <authorList>
            <person name="Brunel B."/>
        </authorList>
    </citation>
    <scope>NUCLEOTIDE SEQUENCE [LARGE SCALE GENOMIC DNA]</scope>
    <source>
        <strain evidence="1">STM5069sample</strain>
    </source>
</reference>
<sequence length="124" mass="13741">MEKYLVPAAVEYRMRVAVIVVSAIALAGCETTLPSEMSHTEAKQLAQQIYQRCLDQGVDPGTTEMDVCTKHESYREIDKRLNNRAAVREVGRGLQNAAEKRANQRRPVTCSSTVVGQTARTTCL</sequence>